<evidence type="ECO:0000313" key="2">
    <source>
        <dbReference type="Proteomes" id="UP001056384"/>
    </source>
</evidence>
<protein>
    <submittedName>
        <fullName evidence="1">Uncharacterized protein</fullName>
    </submittedName>
</protein>
<organism evidence="1 2">
    <name type="scientific">Septoria linicola</name>
    <dbReference type="NCBI Taxonomy" id="215465"/>
    <lineage>
        <taxon>Eukaryota</taxon>
        <taxon>Fungi</taxon>
        <taxon>Dikarya</taxon>
        <taxon>Ascomycota</taxon>
        <taxon>Pezizomycotina</taxon>
        <taxon>Dothideomycetes</taxon>
        <taxon>Dothideomycetidae</taxon>
        <taxon>Mycosphaerellales</taxon>
        <taxon>Mycosphaerellaceae</taxon>
        <taxon>Septoria</taxon>
    </lineage>
</organism>
<dbReference type="AlphaFoldDB" id="A0A9Q9AQ87"/>
<accession>A0A9Q9AQ87</accession>
<dbReference type="EMBL" id="CP099422">
    <property type="protein sequence ID" value="USW53722.1"/>
    <property type="molecule type" value="Genomic_DNA"/>
</dbReference>
<dbReference type="Proteomes" id="UP001056384">
    <property type="component" value="Chromosome 5"/>
</dbReference>
<proteinExistence type="predicted"/>
<keyword evidence="2" id="KW-1185">Reference proteome</keyword>
<reference evidence="1" key="1">
    <citation type="submission" date="2022-06" db="EMBL/GenBank/DDBJ databases">
        <title>Complete genome sequences of two strains of the flax pathogen Septoria linicola.</title>
        <authorList>
            <person name="Lapalu N."/>
            <person name="Simon A."/>
            <person name="Demenou B."/>
            <person name="Paumier D."/>
            <person name="Guillot M.-P."/>
            <person name="Gout L."/>
            <person name="Valade R."/>
        </authorList>
    </citation>
    <scope>NUCLEOTIDE SEQUENCE</scope>
    <source>
        <strain evidence="1">SE15195</strain>
    </source>
</reference>
<evidence type="ECO:0000313" key="1">
    <source>
        <dbReference type="EMBL" id="USW53722.1"/>
    </source>
</evidence>
<sequence>MALRETSPLLALPQELRDLIYKYALDEVLPWPSGFQEWSKSCSIREDDRDALPTDARHDTNGGLIFHFPAHGPRPAWYNLLLCCRTTNKDIRQIVSTTALNQVSSLSPAVLDLSITSTTATTTWQRLPCHPQQISILQINIRLAHLWDTGIISGAPQSDNKIIRALFRVLQQYCKYGPHFSRKTPLARPLQLDAALLTVEPAFSTEESEYFFGNPSQQLATVSGVLMVWLGRLARSGLLSGSLGKIVWDCDYVYELTMGKEPLVFKVTGHPWDQADQETFRSLGYEWD</sequence>
<gene>
    <name evidence="1" type="ORF">Slin15195_G070410</name>
</gene>
<name>A0A9Q9AQ87_9PEZI</name>